<feature type="compositionally biased region" description="Polar residues" evidence="1">
    <location>
        <begin position="28"/>
        <end position="47"/>
    </location>
</feature>
<proteinExistence type="predicted"/>
<evidence type="ECO:0000313" key="2">
    <source>
        <dbReference type="EMBL" id="KAH0814287.1"/>
    </source>
</evidence>
<name>A0A8J6HH59_TENMO</name>
<organism evidence="2 3">
    <name type="scientific">Tenebrio molitor</name>
    <name type="common">Yellow mealworm beetle</name>
    <dbReference type="NCBI Taxonomy" id="7067"/>
    <lineage>
        <taxon>Eukaryota</taxon>
        <taxon>Metazoa</taxon>
        <taxon>Ecdysozoa</taxon>
        <taxon>Arthropoda</taxon>
        <taxon>Hexapoda</taxon>
        <taxon>Insecta</taxon>
        <taxon>Pterygota</taxon>
        <taxon>Neoptera</taxon>
        <taxon>Endopterygota</taxon>
        <taxon>Coleoptera</taxon>
        <taxon>Polyphaga</taxon>
        <taxon>Cucujiformia</taxon>
        <taxon>Tenebrionidae</taxon>
        <taxon>Tenebrio</taxon>
    </lineage>
</organism>
<keyword evidence="3" id="KW-1185">Reference proteome</keyword>
<feature type="region of interest" description="Disordered" evidence="1">
    <location>
        <begin position="28"/>
        <end position="78"/>
    </location>
</feature>
<reference evidence="2" key="2">
    <citation type="submission" date="2021-08" db="EMBL/GenBank/DDBJ databases">
        <authorList>
            <person name="Eriksson T."/>
        </authorList>
    </citation>
    <scope>NUCLEOTIDE SEQUENCE</scope>
    <source>
        <strain evidence="2">Stoneville</strain>
        <tissue evidence="2">Whole head</tissue>
    </source>
</reference>
<evidence type="ECO:0000313" key="3">
    <source>
        <dbReference type="Proteomes" id="UP000719412"/>
    </source>
</evidence>
<evidence type="ECO:0000256" key="1">
    <source>
        <dbReference type="SAM" id="MobiDB-lite"/>
    </source>
</evidence>
<sequence length="102" mass="11658">MHRPHFSRPSRDRRVVLFTVHSQSDLNSVRQKALSQRKQRDNSSSAIQLPRAPDVLVPQLHRPGEESLPSPSKITDPGDKCKKVVVKQVVAFCLFYKRRSSL</sequence>
<protein>
    <submittedName>
        <fullName evidence="2">Uncharacterized protein</fullName>
    </submittedName>
</protein>
<gene>
    <name evidence="2" type="ORF">GEV33_008504</name>
</gene>
<dbReference type="EMBL" id="JABDTM020024435">
    <property type="protein sequence ID" value="KAH0814287.1"/>
    <property type="molecule type" value="Genomic_DNA"/>
</dbReference>
<reference evidence="2" key="1">
    <citation type="journal article" date="2020" name="J Insects Food Feed">
        <title>The yellow mealworm (Tenebrio molitor) genome: a resource for the emerging insects as food and feed industry.</title>
        <authorList>
            <person name="Eriksson T."/>
            <person name="Andere A."/>
            <person name="Kelstrup H."/>
            <person name="Emery V."/>
            <person name="Picard C."/>
        </authorList>
    </citation>
    <scope>NUCLEOTIDE SEQUENCE</scope>
    <source>
        <strain evidence="2">Stoneville</strain>
        <tissue evidence="2">Whole head</tissue>
    </source>
</reference>
<comment type="caution">
    <text evidence="2">The sequence shown here is derived from an EMBL/GenBank/DDBJ whole genome shotgun (WGS) entry which is preliminary data.</text>
</comment>
<dbReference type="AlphaFoldDB" id="A0A8J6HH59"/>
<dbReference type="Proteomes" id="UP000719412">
    <property type="component" value="Unassembled WGS sequence"/>
</dbReference>
<accession>A0A8J6HH59</accession>